<organism evidence="2 3">
    <name type="scientific">Nibrella saemangeumensis</name>
    <dbReference type="NCBI Taxonomy" id="1084526"/>
    <lineage>
        <taxon>Bacteria</taxon>
        <taxon>Pseudomonadati</taxon>
        <taxon>Bacteroidota</taxon>
        <taxon>Cytophagia</taxon>
        <taxon>Cytophagales</taxon>
        <taxon>Spirosomataceae</taxon>
        <taxon>Nibrella</taxon>
    </lineage>
</organism>
<dbReference type="PROSITE" id="PS51257">
    <property type="entry name" value="PROKAR_LIPOPROTEIN"/>
    <property type="match status" value="1"/>
</dbReference>
<feature type="chain" id="PRO_5045313598" description="Carboxylesterase" evidence="1">
    <location>
        <begin position="19"/>
        <end position="311"/>
    </location>
</feature>
<evidence type="ECO:0000256" key="1">
    <source>
        <dbReference type="SAM" id="SignalP"/>
    </source>
</evidence>
<sequence length="311" mass="34717">MKVFTAICLILCLTVACSKEPAITEDMLDGGTLFDPSLYQPEKYLVSRAIPTPTPAQANTPVIIACHGYTATTFEWDEFRTWLGNRTDVYLSQVLLGGHGRTYEEFKKSTWRDWQEAITAEYERLEKAGYKNISLLGSSTSGPLLLELVSSGYFTRHLPPRNFILVDPIVIPSDKTLSLVPLLGPMLGYIDTKQSAQEDKVYYHFRPQETLQQLQKLLTLVRRDLEKGISLPAGSRLTVYKAKQDPAADPISAVLIYKGVKLSTGGPPDVQLIDSDRHVFTRLQFVEGVTEKDYKTQKDTFAAILAQALAP</sequence>
<keyword evidence="1" id="KW-0732">Signal</keyword>
<dbReference type="InterPro" id="IPR029058">
    <property type="entry name" value="AB_hydrolase_fold"/>
</dbReference>
<feature type="signal peptide" evidence="1">
    <location>
        <begin position="1"/>
        <end position="18"/>
    </location>
</feature>
<dbReference type="EMBL" id="BAABHD010000024">
    <property type="protein sequence ID" value="GAA4454523.1"/>
    <property type="molecule type" value="Genomic_DNA"/>
</dbReference>
<evidence type="ECO:0008006" key="4">
    <source>
        <dbReference type="Google" id="ProtNLM"/>
    </source>
</evidence>
<proteinExistence type="predicted"/>
<name>A0ABP8MUE9_9BACT</name>
<gene>
    <name evidence="2" type="ORF">GCM10023189_21120</name>
</gene>
<dbReference type="SUPFAM" id="SSF53474">
    <property type="entry name" value="alpha/beta-Hydrolases"/>
    <property type="match status" value="1"/>
</dbReference>
<comment type="caution">
    <text evidence="2">The sequence shown here is derived from an EMBL/GenBank/DDBJ whole genome shotgun (WGS) entry which is preliminary data.</text>
</comment>
<dbReference type="Gene3D" id="3.40.50.1820">
    <property type="entry name" value="alpha/beta hydrolase"/>
    <property type="match status" value="1"/>
</dbReference>
<dbReference type="Proteomes" id="UP001501175">
    <property type="component" value="Unassembled WGS sequence"/>
</dbReference>
<evidence type="ECO:0000313" key="3">
    <source>
        <dbReference type="Proteomes" id="UP001501175"/>
    </source>
</evidence>
<accession>A0ABP8MUE9</accession>
<dbReference type="RefSeq" id="WP_345243268.1">
    <property type="nucleotide sequence ID" value="NZ_BAABHD010000024.1"/>
</dbReference>
<reference evidence="3" key="1">
    <citation type="journal article" date="2019" name="Int. J. Syst. Evol. Microbiol.">
        <title>The Global Catalogue of Microorganisms (GCM) 10K type strain sequencing project: providing services to taxonomists for standard genome sequencing and annotation.</title>
        <authorList>
            <consortium name="The Broad Institute Genomics Platform"/>
            <consortium name="The Broad Institute Genome Sequencing Center for Infectious Disease"/>
            <person name="Wu L."/>
            <person name="Ma J."/>
        </authorList>
    </citation>
    <scope>NUCLEOTIDE SEQUENCE [LARGE SCALE GENOMIC DNA]</scope>
    <source>
        <strain evidence="3">JCM 17927</strain>
    </source>
</reference>
<evidence type="ECO:0000313" key="2">
    <source>
        <dbReference type="EMBL" id="GAA4454523.1"/>
    </source>
</evidence>
<keyword evidence="3" id="KW-1185">Reference proteome</keyword>
<protein>
    <recommendedName>
        <fullName evidence="4">Carboxylesterase</fullName>
    </recommendedName>
</protein>